<proteinExistence type="predicted"/>
<dbReference type="EMBL" id="BJFL01000004">
    <property type="protein sequence ID" value="GDY29642.1"/>
    <property type="molecule type" value="Genomic_DNA"/>
</dbReference>
<keyword evidence="3" id="KW-1185">Reference proteome</keyword>
<gene>
    <name evidence="2" type="ORF">GTS_12750</name>
</gene>
<dbReference type="Proteomes" id="UP000298860">
    <property type="component" value="Unassembled WGS sequence"/>
</dbReference>
<evidence type="ECO:0000313" key="3">
    <source>
        <dbReference type="Proteomes" id="UP000298860"/>
    </source>
</evidence>
<protein>
    <submittedName>
        <fullName evidence="2">Uncharacterized protein</fullName>
    </submittedName>
</protein>
<reference evidence="3" key="1">
    <citation type="submission" date="2019-04" db="EMBL/GenBank/DDBJ databases">
        <title>Draft genome sequence of Pseudonocardiaceae bacterium SL3-2-4.</title>
        <authorList>
            <person name="Ningsih F."/>
            <person name="Yokota A."/>
            <person name="Sakai Y."/>
            <person name="Nanatani K."/>
            <person name="Yabe S."/>
            <person name="Oetari A."/>
            <person name="Sjamsuridzal W."/>
        </authorList>
    </citation>
    <scope>NUCLEOTIDE SEQUENCE [LARGE SCALE GENOMIC DNA]</scope>
    <source>
        <strain evidence="3">SL3-2-4</strain>
    </source>
</reference>
<feature type="transmembrane region" description="Helical" evidence="1">
    <location>
        <begin position="7"/>
        <end position="24"/>
    </location>
</feature>
<comment type="caution">
    <text evidence="2">The sequence shown here is derived from an EMBL/GenBank/DDBJ whole genome shotgun (WGS) entry which is preliminary data.</text>
</comment>
<sequence>MTRLVEVAVWWLVLVLFWLATLSATSRAEFLVALIAGLPCAVAATAARAAGGWRWRVRPAWSRWLVPLIPAAIADTARVLARAAREPRAGRREPHRVTERELRRIPLVAGEDEARSAGWRAVAAALMSATPGTVVLDSPPEEPVLLVHDLDGRPSRLEGVVAR</sequence>
<keyword evidence="1" id="KW-1133">Transmembrane helix</keyword>
<evidence type="ECO:0000256" key="1">
    <source>
        <dbReference type="SAM" id="Phobius"/>
    </source>
</evidence>
<dbReference type="AlphaFoldDB" id="A0A4D4J3I6"/>
<feature type="transmembrane region" description="Helical" evidence="1">
    <location>
        <begin position="30"/>
        <end position="50"/>
    </location>
</feature>
<evidence type="ECO:0000313" key="2">
    <source>
        <dbReference type="EMBL" id="GDY29642.1"/>
    </source>
</evidence>
<keyword evidence="1" id="KW-0812">Transmembrane</keyword>
<organism evidence="2 3">
    <name type="scientific">Gandjariella thermophila</name>
    <dbReference type="NCBI Taxonomy" id="1931992"/>
    <lineage>
        <taxon>Bacteria</taxon>
        <taxon>Bacillati</taxon>
        <taxon>Actinomycetota</taxon>
        <taxon>Actinomycetes</taxon>
        <taxon>Pseudonocardiales</taxon>
        <taxon>Pseudonocardiaceae</taxon>
        <taxon>Gandjariella</taxon>
    </lineage>
</organism>
<keyword evidence="1" id="KW-0472">Membrane</keyword>
<name>A0A4D4J3I6_9PSEU</name>
<dbReference type="RefSeq" id="WP_192909408.1">
    <property type="nucleotide sequence ID" value="NZ_BJFL01000004.1"/>
</dbReference>
<accession>A0A4D4J3I6</accession>